<accession>A0AAQ3JT18</accession>
<evidence type="ECO:0000256" key="13">
    <source>
        <dbReference type="ARBA" id="ARBA00023136"/>
    </source>
</evidence>
<dbReference type="GO" id="GO:0022843">
    <property type="term" value="F:voltage-gated monoatomic cation channel activity"/>
    <property type="evidence" value="ECO:0007669"/>
    <property type="project" value="InterPro"/>
</dbReference>
<evidence type="ECO:0000256" key="9">
    <source>
        <dbReference type="ARBA" id="ARBA00022692"/>
    </source>
</evidence>
<dbReference type="PANTHER" id="PTHR35284">
    <property type="entry name" value="OUTER ENVELOPE PORE PROTEIN 24A, CHLOROPLASTIC-RELATED"/>
    <property type="match status" value="1"/>
</dbReference>
<keyword evidence="13" id="KW-0472">Membrane</keyword>
<gene>
    <name evidence="14" type="ORF">Cni_G04164</name>
</gene>
<dbReference type="GO" id="GO:0034426">
    <property type="term" value="C:etioplast membrane"/>
    <property type="evidence" value="ECO:0007669"/>
    <property type="project" value="UniProtKB-SubCell"/>
</dbReference>
<keyword evidence="15" id="KW-1185">Reference proteome</keyword>
<keyword evidence="6" id="KW-1134">Transmembrane beta strand</keyword>
<dbReference type="GO" id="GO:0034765">
    <property type="term" value="P:regulation of monoatomic ion transmembrane transport"/>
    <property type="evidence" value="ECO:0007669"/>
    <property type="project" value="InterPro"/>
</dbReference>
<dbReference type="AlphaFoldDB" id="A0AAQ3JT18"/>
<dbReference type="PANTHER" id="PTHR35284:SF1">
    <property type="entry name" value="OUTER ENVELOPE PORE PROTEIN 24A, CHLOROPLASTIC-RELATED"/>
    <property type="match status" value="1"/>
</dbReference>
<name>A0AAQ3JT18_9LILI</name>
<dbReference type="GO" id="GO:0015288">
    <property type="term" value="F:porin activity"/>
    <property type="evidence" value="ECO:0007669"/>
    <property type="project" value="UniProtKB-KW"/>
</dbReference>
<reference evidence="14 15" key="1">
    <citation type="submission" date="2023-10" db="EMBL/GenBank/DDBJ databases">
        <title>Chromosome-scale genome assembly provides insights into flower coloration mechanisms of Canna indica.</title>
        <authorList>
            <person name="Li C."/>
        </authorList>
    </citation>
    <scope>NUCLEOTIDE SEQUENCE [LARGE SCALE GENOMIC DNA]</scope>
    <source>
        <tissue evidence="14">Flower</tissue>
    </source>
</reference>
<evidence type="ECO:0000256" key="4">
    <source>
        <dbReference type="ARBA" id="ARBA00011593"/>
    </source>
</evidence>
<proteinExistence type="predicted"/>
<evidence type="ECO:0000256" key="5">
    <source>
        <dbReference type="ARBA" id="ARBA00022448"/>
    </source>
</evidence>
<dbReference type="GO" id="GO:0009707">
    <property type="term" value="C:chloroplast outer membrane"/>
    <property type="evidence" value="ECO:0007669"/>
    <property type="project" value="UniProtKB-SubCell"/>
</dbReference>
<sequence>MMKATLNGKYESNANNGKASTTLSFNTAIGDAKLRASVTNALVLDSAQYSPPSFSFSLEKPDSFSVDYYPKKDANPKEDALPNVKFKLMNSLKVMEKTIRLTYSHAVAEKRAPTLDGLVEFNAENKLVVNHPLGTKDCKLKYTYTGGQQRKIVVEPSYDVATGAWEAALSRKFEGGDTVKASYKAAERTMGLEWSRDSKDKGTFKISTTLNMDNPKIDPKLMAESTWSYEL</sequence>
<evidence type="ECO:0000313" key="14">
    <source>
        <dbReference type="EMBL" id="WOK95457.1"/>
    </source>
</evidence>
<evidence type="ECO:0000256" key="6">
    <source>
        <dbReference type="ARBA" id="ARBA00022452"/>
    </source>
</evidence>
<keyword evidence="8" id="KW-0934">Plastid</keyword>
<evidence type="ECO:0000256" key="7">
    <source>
        <dbReference type="ARBA" id="ARBA00022528"/>
    </source>
</evidence>
<evidence type="ECO:0000256" key="8">
    <source>
        <dbReference type="ARBA" id="ARBA00022640"/>
    </source>
</evidence>
<organism evidence="14 15">
    <name type="scientific">Canna indica</name>
    <name type="common">Indian-shot</name>
    <dbReference type="NCBI Taxonomy" id="4628"/>
    <lineage>
        <taxon>Eukaryota</taxon>
        <taxon>Viridiplantae</taxon>
        <taxon>Streptophyta</taxon>
        <taxon>Embryophyta</taxon>
        <taxon>Tracheophyta</taxon>
        <taxon>Spermatophyta</taxon>
        <taxon>Magnoliopsida</taxon>
        <taxon>Liliopsida</taxon>
        <taxon>Zingiberales</taxon>
        <taxon>Cannaceae</taxon>
        <taxon>Canna</taxon>
    </lineage>
</organism>
<evidence type="ECO:0000256" key="1">
    <source>
        <dbReference type="ARBA" id="ARBA00002327"/>
    </source>
</evidence>
<dbReference type="InterPro" id="IPR034626">
    <property type="entry name" value="OEP24"/>
</dbReference>
<dbReference type="GO" id="GO:0046930">
    <property type="term" value="C:pore complex"/>
    <property type="evidence" value="ECO:0007669"/>
    <property type="project" value="UniProtKB-KW"/>
</dbReference>
<comment type="function">
    <text evidence="1">High-conductance voltage-dependent solute channel with a slight selectivity for cations transporting triosephosphates, dicarboxylic acids, ATP, inorganic phosphate (Pi), sugars, and positively or negatively charged amino acids.</text>
</comment>
<evidence type="ECO:0000256" key="2">
    <source>
        <dbReference type="ARBA" id="ARBA00004396"/>
    </source>
</evidence>
<keyword evidence="10" id="KW-1002">Plastid outer membrane</keyword>
<evidence type="ECO:0000256" key="12">
    <source>
        <dbReference type="ARBA" id="ARBA00023114"/>
    </source>
</evidence>
<evidence type="ECO:0000256" key="11">
    <source>
        <dbReference type="ARBA" id="ARBA00023065"/>
    </source>
</evidence>
<keyword evidence="7" id="KW-0150">Chloroplast</keyword>
<keyword evidence="12" id="KW-0626">Porin</keyword>
<keyword evidence="9" id="KW-0812">Transmembrane</keyword>
<comment type="subunit">
    <text evidence="4">Homooligomers form large rather nonselective pores in plastidial outer membranes.</text>
</comment>
<dbReference type="EMBL" id="CP136890">
    <property type="protein sequence ID" value="WOK95457.1"/>
    <property type="molecule type" value="Genomic_DNA"/>
</dbReference>
<evidence type="ECO:0000256" key="10">
    <source>
        <dbReference type="ARBA" id="ARBA00022805"/>
    </source>
</evidence>
<protein>
    <submittedName>
        <fullName evidence="14">Uncharacterized protein</fullName>
    </submittedName>
</protein>
<keyword evidence="5" id="KW-0813">Transport</keyword>
<keyword evidence="11" id="KW-0406">Ion transport</keyword>
<evidence type="ECO:0000256" key="3">
    <source>
        <dbReference type="ARBA" id="ARBA00004441"/>
    </source>
</evidence>
<evidence type="ECO:0000313" key="15">
    <source>
        <dbReference type="Proteomes" id="UP001327560"/>
    </source>
</evidence>
<comment type="subcellular location">
    <subcellularLocation>
        <location evidence="2">Plastid</location>
        <location evidence="2">Chloroplast outer membrane</location>
        <topology evidence="2">Multi-pass membrane protein</topology>
    </subcellularLocation>
    <subcellularLocation>
        <location evidence="3">Plastid</location>
        <location evidence="3">Etioplast membrane</location>
        <topology evidence="3">Multi-pass membrane protein</topology>
    </subcellularLocation>
</comment>
<dbReference type="Proteomes" id="UP001327560">
    <property type="component" value="Chromosome 1"/>
</dbReference>